<evidence type="ECO:0000256" key="4">
    <source>
        <dbReference type="SAM" id="Phobius"/>
    </source>
</evidence>
<comment type="similarity">
    <text evidence="1">Belongs to the glycosyltransferase 2 family.</text>
</comment>
<proteinExistence type="inferred from homology"/>
<feature type="transmembrane region" description="Helical" evidence="4">
    <location>
        <begin position="325"/>
        <end position="353"/>
    </location>
</feature>
<dbReference type="PANTHER" id="PTHR43630:SF1">
    <property type="entry name" value="POLY-BETA-1,6-N-ACETYL-D-GLUCOSAMINE SYNTHASE"/>
    <property type="match status" value="1"/>
</dbReference>
<keyword evidence="4" id="KW-0472">Membrane</keyword>
<dbReference type="OrthoDB" id="9797391at2"/>
<keyword evidence="3 5" id="KW-0808">Transferase</keyword>
<name>A0A1M7SQ89_9BRAD</name>
<keyword evidence="2" id="KW-0328">Glycosyltransferase</keyword>
<dbReference type="InterPro" id="IPR029044">
    <property type="entry name" value="Nucleotide-diphossugar_trans"/>
</dbReference>
<sequence>MFSGVVIVIVCVPAFLVFVWFSQIVAGCFALREKRLSQTAVPVALFRTTVLIPAHDEGSGILPTLADVKAQLGPHDSVIVVADNCTDETAEIVKAAGVDVAIRVDPTRRGKGYALEFGVRHLAVNPPDVVVILDADCRLGEGALRRLASHAMQKGRPAQCLYLMLEPEGARSGGKVKVFAWRVKNWIRPLGLRLFGLPTHLFGTGMAFPFNLLRERDLGNSRLAEDTALGMSLAAAGYPPYFVSEAKVYSHFPVSQAGSEQQRLRWEKGHLDNIVDLVPRALAKSFRDGNLALAVLAIDMTIPPLSLLVLVVIFCEIFAGGLVTLGISSVALAISSVSILLLMFGTLLAWTAVGRDVLSFRDLLQLPLHAIRKLGLYRSISTGKAASSWIRTDRMKAPADENYEG</sequence>
<reference evidence="6" key="1">
    <citation type="submission" date="2016-11" db="EMBL/GenBank/DDBJ databases">
        <authorList>
            <person name="Varghese N."/>
            <person name="Submissions S."/>
        </authorList>
    </citation>
    <scope>NUCLEOTIDE SEQUENCE [LARGE SCALE GENOMIC DNA]</scope>
    <source>
        <strain evidence="6">GAS401</strain>
    </source>
</reference>
<evidence type="ECO:0000256" key="2">
    <source>
        <dbReference type="ARBA" id="ARBA00022676"/>
    </source>
</evidence>
<dbReference type="Pfam" id="PF13641">
    <property type="entry name" value="Glyco_tranf_2_3"/>
    <property type="match status" value="1"/>
</dbReference>
<keyword evidence="4" id="KW-1133">Transmembrane helix</keyword>
<dbReference type="Proteomes" id="UP000184096">
    <property type="component" value="Chromosome I"/>
</dbReference>
<evidence type="ECO:0000256" key="1">
    <source>
        <dbReference type="ARBA" id="ARBA00006739"/>
    </source>
</evidence>
<keyword evidence="6" id="KW-1185">Reference proteome</keyword>
<protein>
    <submittedName>
        <fullName evidence="5">Glycosyltransferase, catalytic subunit of cellulose synthase and poly-beta-1,6-N-acetylglucosamine synthase</fullName>
    </submittedName>
</protein>
<accession>A0A1M7SQ89</accession>
<keyword evidence="4" id="KW-0812">Transmembrane</keyword>
<evidence type="ECO:0000256" key="3">
    <source>
        <dbReference type="ARBA" id="ARBA00022679"/>
    </source>
</evidence>
<dbReference type="GO" id="GO:0016757">
    <property type="term" value="F:glycosyltransferase activity"/>
    <property type="evidence" value="ECO:0007669"/>
    <property type="project" value="UniProtKB-KW"/>
</dbReference>
<dbReference type="CDD" id="cd06438">
    <property type="entry name" value="EpsO_like"/>
    <property type="match status" value="1"/>
</dbReference>
<gene>
    <name evidence="5" type="ORF">SAMN05444170_0031</name>
</gene>
<dbReference type="EMBL" id="LT670849">
    <property type="protein sequence ID" value="SHN60727.1"/>
    <property type="molecule type" value="Genomic_DNA"/>
</dbReference>
<dbReference type="PANTHER" id="PTHR43630">
    <property type="entry name" value="POLY-BETA-1,6-N-ACETYL-D-GLUCOSAMINE SYNTHASE"/>
    <property type="match status" value="1"/>
</dbReference>
<feature type="transmembrane region" description="Helical" evidence="4">
    <location>
        <begin position="6"/>
        <end position="31"/>
    </location>
</feature>
<dbReference type="Gene3D" id="3.90.550.10">
    <property type="entry name" value="Spore Coat Polysaccharide Biosynthesis Protein SpsA, Chain A"/>
    <property type="match status" value="1"/>
</dbReference>
<dbReference type="RefSeq" id="WP_072815714.1">
    <property type="nucleotide sequence ID" value="NZ_LT670849.1"/>
</dbReference>
<dbReference type="AlphaFoldDB" id="A0A1M7SQ89"/>
<evidence type="ECO:0000313" key="6">
    <source>
        <dbReference type="Proteomes" id="UP000184096"/>
    </source>
</evidence>
<evidence type="ECO:0000313" key="5">
    <source>
        <dbReference type="EMBL" id="SHN60727.1"/>
    </source>
</evidence>
<dbReference type="SUPFAM" id="SSF53448">
    <property type="entry name" value="Nucleotide-diphospho-sugar transferases"/>
    <property type="match status" value="1"/>
</dbReference>
<feature type="transmembrane region" description="Helical" evidence="4">
    <location>
        <begin position="291"/>
        <end position="319"/>
    </location>
</feature>
<organism evidence="5 6">
    <name type="scientific">Bradyrhizobium erythrophlei</name>
    <dbReference type="NCBI Taxonomy" id="1437360"/>
    <lineage>
        <taxon>Bacteria</taxon>
        <taxon>Pseudomonadati</taxon>
        <taxon>Pseudomonadota</taxon>
        <taxon>Alphaproteobacteria</taxon>
        <taxon>Hyphomicrobiales</taxon>
        <taxon>Nitrobacteraceae</taxon>
        <taxon>Bradyrhizobium</taxon>
    </lineage>
</organism>